<keyword evidence="6" id="KW-1185">Reference proteome</keyword>
<evidence type="ECO:0000313" key="5">
    <source>
        <dbReference type="EMBL" id="MDT0352133.1"/>
    </source>
</evidence>
<dbReference type="PANTHER" id="PTHR38445:SF9">
    <property type="entry name" value="HTH-TYPE TRANSCRIPTIONAL REPRESSOR YTRA"/>
    <property type="match status" value="1"/>
</dbReference>
<proteinExistence type="predicted"/>
<dbReference type="RefSeq" id="WP_311558638.1">
    <property type="nucleotide sequence ID" value="NZ_JAVREJ010000016.1"/>
</dbReference>
<keyword evidence="3" id="KW-0804">Transcription</keyword>
<name>A0ABU2NGJ6_9PSEU</name>
<dbReference type="EMBL" id="JAVREJ010000016">
    <property type="protein sequence ID" value="MDT0352133.1"/>
    <property type="molecule type" value="Genomic_DNA"/>
</dbReference>
<sequence length="316" mass="33800">MSATIRVSQKSDIPIYRQIVMQLTFMIEMGQLVDGERLPGSRMLGDNLGINRNTVAHAYGELRRLGLVEARGRNGMVVVGGAQARTTSAARDRARDLLAAAARECVELGLTPSEIQELVTNLAVLTAGTGPTVAFVECNADRATSFAREIEREVGVPVRPLVLGEFEAAQVQAELVLTTFFHLAEVRGLLRGPSTDVVALVVGPHIQTLVEIASVPKGQRVGIRYHTEEQAASVRDSLAQAGVTNVEVLDGTGPEHLSGIEVVVIPSGMPELKQLLQDRVRVIEFGNVLDAASLRMVRDVVSELRVSAGQAGRGGS</sequence>
<evidence type="ECO:0000259" key="4">
    <source>
        <dbReference type="PROSITE" id="PS50949"/>
    </source>
</evidence>
<reference evidence="6" key="1">
    <citation type="submission" date="2023-07" db="EMBL/GenBank/DDBJ databases">
        <title>30 novel species of actinomycetes from the DSMZ collection.</title>
        <authorList>
            <person name="Nouioui I."/>
        </authorList>
    </citation>
    <scope>NUCLEOTIDE SEQUENCE [LARGE SCALE GENOMIC DNA]</scope>
    <source>
        <strain evidence="6">DSM 45834</strain>
    </source>
</reference>
<dbReference type="InterPro" id="IPR000524">
    <property type="entry name" value="Tscrpt_reg_HTH_GntR"/>
</dbReference>
<feature type="domain" description="HTH gntR-type" evidence="4">
    <location>
        <begin position="13"/>
        <end position="81"/>
    </location>
</feature>
<keyword evidence="1" id="KW-0805">Transcription regulation</keyword>
<keyword evidence="2" id="KW-0238">DNA-binding</keyword>
<organism evidence="5 6">
    <name type="scientific">Pseudonocardia charpentierae</name>
    <dbReference type="NCBI Taxonomy" id="3075545"/>
    <lineage>
        <taxon>Bacteria</taxon>
        <taxon>Bacillati</taxon>
        <taxon>Actinomycetota</taxon>
        <taxon>Actinomycetes</taxon>
        <taxon>Pseudonocardiales</taxon>
        <taxon>Pseudonocardiaceae</taxon>
        <taxon>Pseudonocardia</taxon>
    </lineage>
</organism>
<protein>
    <submittedName>
        <fullName evidence="5">GntR family transcriptional regulator</fullName>
    </submittedName>
</protein>
<dbReference type="SUPFAM" id="SSF46785">
    <property type="entry name" value="Winged helix' DNA-binding domain"/>
    <property type="match status" value="1"/>
</dbReference>
<evidence type="ECO:0000256" key="1">
    <source>
        <dbReference type="ARBA" id="ARBA00023015"/>
    </source>
</evidence>
<dbReference type="Pfam" id="PF00392">
    <property type="entry name" value="GntR"/>
    <property type="match status" value="1"/>
</dbReference>
<evidence type="ECO:0000313" key="6">
    <source>
        <dbReference type="Proteomes" id="UP001183202"/>
    </source>
</evidence>
<dbReference type="CDD" id="cd07377">
    <property type="entry name" value="WHTH_GntR"/>
    <property type="match status" value="1"/>
</dbReference>
<comment type="caution">
    <text evidence="5">The sequence shown here is derived from an EMBL/GenBank/DDBJ whole genome shotgun (WGS) entry which is preliminary data.</text>
</comment>
<evidence type="ECO:0000256" key="3">
    <source>
        <dbReference type="ARBA" id="ARBA00023163"/>
    </source>
</evidence>
<dbReference type="InterPro" id="IPR036388">
    <property type="entry name" value="WH-like_DNA-bd_sf"/>
</dbReference>
<dbReference type="PANTHER" id="PTHR38445">
    <property type="entry name" value="HTH-TYPE TRANSCRIPTIONAL REPRESSOR YTRA"/>
    <property type="match status" value="1"/>
</dbReference>
<gene>
    <name evidence="5" type="ORF">RM445_21620</name>
</gene>
<dbReference type="Proteomes" id="UP001183202">
    <property type="component" value="Unassembled WGS sequence"/>
</dbReference>
<dbReference type="SMART" id="SM00345">
    <property type="entry name" value="HTH_GNTR"/>
    <property type="match status" value="1"/>
</dbReference>
<accession>A0ABU2NGJ6</accession>
<dbReference type="InterPro" id="IPR036390">
    <property type="entry name" value="WH_DNA-bd_sf"/>
</dbReference>
<evidence type="ECO:0000256" key="2">
    <source>
        <dbReference type="ARBA" id="ARBA00023125"/>
    </source>
</evidence>
<dbReference type="PROSITE" id="PS50949">
    <property type="entry name" value="HTH_GNTR"/>
    <property type="match status" value="1"/>
</dbReference>
<dbReference type="Gene3D" id="1.10.10.10">
    <property type="entry name" value="Winged helix-like DNA-binding domain superfamily/Winged helix DNA-binding domain"/>
    <property type="match status" value="1"/>
</dbReference>